<dbReference type="Proteomes" id="UP000593571">
    <property type="component" value="Unassembled WGS sequence"/>
</dbReference>
<sequence>MAPELEVSLSTSSRNYFWLSSPQWRGCCSGSGMANVRFLIARSSLSFILDVSKPYRKASLKPRRWGWAPAEARMNFSSLALQLSTRAQAWKGCGTVAICHESVTSLEGNVVSGPGGTGTEVPKWLSRGKAPRVTVFHSIWAGAGSEVFLKGGLPATQGRAW</sequence>
<accession>A0A7J8CHL6</accession>
<reference evidence="1 2" key="1">
    <citation type="journal article" date="2020" name="Nature">
        <title>Six reference-quality genomes reveal evolution of bat adaptations.</title>
        <authorList>
            <person name="Jebb D."/>
            <person name="Huang Z."/>
            <person name="Pippel M."/>
            <person name="Hughes G.M."/>
            <person name="Lavrichenko K."/>
            <person name="Devanna P."/>
            <person name="Winkler S."/>
            <person name="Jermiin L.S."/>
            <person name="Skirmuntt E.C."/>
            <person name="Katzourakis A."/>
            <person name="Burkitt-Gray L."/>
            <person name="Ray D.A."/>
            <person name="Sullivan K.A.M."/>
            <person name="Roscito J.G."/>
            <person name="Kirilenko B.M."/>
            <person name="Davalos L.M."/>
            <person name="Corthals A.P."/>
            <person name="Power M.L."/>
            <person name="Jones G."/>
            <person name="Ransome R.D."/>
            <person name="Dechmann D.K.N."/>
            <person name="Locatelli A.G."/>
            <person name="Puechmaille S.J."/>
            <person name="Fedrigo O."/>
            <person name="Jarvis E.D."/>
            <person name="Hiller M."/>
            <person name="Vernes S.C."/>
            <person name="Myers E.W."/>
            <person name="Teeling E.C."/>
        </authorList>
    </citation>
    <scope>NUCLEOTIDE SEQUENCE [LARGE SCALE GENOMIC DNA]</scope>
    <source>
        <strain evidence="1">MRouAeg1</strain>
        <tissue evidence="1">Muscle</tissue>
    </source>
</reference>
<gene>
    <name evidence="1" type="ORF">HJG63_008916</name>
</gene>
<protein>
    <submittedName>
        <fullName evidence="1">Uncharacterized protein</fullName>
    </submittedName>
</protein>
<evidence type="ECO:0000313" key="1">
    <source>
        <dbReference type="EMBL" id="KAF6410351.1"/>
    </source>
</evidence>
<comment type="caution">
    <text evidence="1">The sequence shown here is derived from an EMBL/GenBank/DDBJ whole genome shotgun (WGS) entry which is preliminary data.</text>
</comment>
<dbReference type="EMBL" id="JACASE010000014">
    <property type="protein sequence ID" value="KAF6410351.1"/>
    <property type="molecule type" value="Genomic_DNA"/>
</dbReference>
<organism evidence="1 2">
    <name type="scientific">Rousettus aegyptiacus</name>
    <name type="common">Egyptian fruit bat</name>
    <name type="synonym">Pteropus aegyptiacus</name>
    <dbReference type="NCBI Taxonomy" id="9407"/>
    <lineage>
        <taxon>Eukaryota</taxon>
        <taxon>Metazoa</taxon>
        <taxon>Chordata</taxon>
        <taxon>Craniata</taxon>
        <taxon>Vertebrata</taxon>
        <taxon>Euteleostomi</taxon>
        <taxon>Mammalia</taxon>
        <taxon>Eutheria</taxon>
        <taxon>Laurasiatheria</taxon>
        <taxon>Chiroptera</taxon>
        <taxon>Yinpterochiroptera</taxon>
        <taxon>Pteropodoidea</taxon>
        <taxon>Pteropodidae</taxon>
        <taxon>Rousettinae</taxon>
        <taxon>Rousettus</taxon>
    </lineage>
</organism>
<proteinExistence type="predicted"/>
<dbReference type="AlphaFoldDB" id="A0A7J8CHL6"/>
<name>A0A7J8CHL6_ROUAE</name>
<evidence type="ECO:0000313" key="2">
    <source>
        <dbReference type="Proteomes" id="UP000593571"/>
    </source>
</evidence>
<keyword evidence="2" id="KW-1185">Reference proteome</keyword>